<evidence type="ECO:0000256" key="4">
    <source>
        <dbReference type="RuleBase" id="RU004514"/>
    </source>
</evidence>
<dbReference type="CDD" id="cd00635">
    <property type="entry name" value="PLPDE_III_YBL036c_like"/>
    <property type="match status" value="1"/>
</dbReference>
<name>A0A438AP37_9NOCA</name>
<keyword evidence="1 2" id="KW-0663">Pyridoxal phosphate</keyword>
<dbReference type="InterPro" id="IPR029066">
    <property type="entry name" value="PLP-binding_barrel"/>
</dbReference>
<evidence type="ECO:0000256" key="3">
    <source>
        <dbReference type="PIRSR" id="PIRSR004848-1"/>
    </source>
</evidence>
<dbReference type="InterPro" id="IPR011078">
    <property type="entry name" value="PyrdxlP_homeostasis"/>
</dbReference>
<dbReference type="GO" id="GO:0030170">
    <property type="term" value="F:pyridoxal phosphate binding"/>
    <property type="evidence" value="ECO:0007669"/>
    <property type="project" value="UniProtKB-UniRule"/>
</dbReference>
<dbReference type="PANTHER" id="PTHR10146">
    <property type="entry name" value="PROLINE SYNTHETASE CO-TRANSCRIBED BACTERIAL HOMOLOG PROTEIN"/>
    <property type="match status" value="1"/>
</dbReference>
<dbReference type="AlphaFoldDB" id="A0A438AP37"/>
<evidence type="ECO:0000256" key="2">
    <source>
        <dbReference type="HAMAP-Rule" id="MF_02087"/>
    </source>
</evidence>
<sequence length="248" mass="26371">MGRRDDTARRNDIASALAAVRTRLDAACRDAGRDPAEVVLLPVTKFFPASDVRTLYDLGCREFGESREPEASTKIAEFRADSGVVDVVRWHMIGRLQRNKVRSVVRWADTVHSVDSVRLADTLDAAVGVARDDGTRSGPLEVLLQVSLDTDPARGGVAVEEVDALAAHVAASPNLALRGLMSVPPVDSDPDQAFAWLAVVHAGVLRDHPAATVLSAGMTGDLEAAIRHGSTCVRVGTAILGQRPIISA</sequence>
<dbReference type="PIRSF" id="PIRSF004848">
    <property type="entry name" value="YBL036c_PLPDEIII"/>
    <property type="match status" value="1"/>
</dbReference>
<dbReference type="HAMAP" id="MF_02087">
    <property type="entry name" value="PLP_homeostasis"/>
    <property type="match status" value="1"/>
</dbReference>
<dbReference type="EMBL" id="RKLN01000007">
    <property type="protein sequence ID" value="RVW00362.1"/>
    <property type="molecule type" value="Genomic_DNA"/>
</dbReference>
<dbReference type="PROSITE" id="PS01211">
    <property type="entry name" value="UPF0001"/>
    <property type="match status" value="1"/>
</dbReference>
<gene>
    <name evidence="6" type="ORF">EF834_17000</name>
</gene>
<comment type="caution">
    <text evidence="6">The sequence shown here is derived from an EMBL/GenBank/DDBJ whole genome shotgun (WGS) entry which is preliminary data.</text>
</comment>
<reference evidence="6 7" key="1">
    <citation type="submission" date="2018-11" db="EMBL/GenBank/DDBJ databases">
        <title>Rhodococcus spongicola sp. nov. and Rhodococcus xishaensis sp. nov. from marine sponges.</title>
        <authorList>
            <person name="Li L."/>
            <person name="Lin H.W."/>
        </authorList>
    </citation>
    <scope>NUCLEOTIDE SEQUENCE [LARGE SCALE GENOMIC DNA]</scope>
    <source>
        <strain evidence="6 7">LHW50502</strain>
    </source>
</reference>
<dbReference type="RefSeq" id="WP_127948560.1">
    <property type="nucleotide sequence ID" value="NZ_RKLN01000007.1"/>
</dbReference>
<keyword evidence="7" id="KW-1185">Reference proteome</keyword>
<evidence type="ECO:0000259" key="5">
    <source>
        <dbReference type="Pfam" id="PF01168"/>
    </source>
</evidence>
<feature type="modified residue" description="N6-(pyridoxal phosphate)lysine" evidence="2 3">
    <location>
        <position position="45"/>
    </location>
</feature>
<dbReference type="SUPFAM" id="SSF51419">
    <property type="entry name" value="PLP-binding barrel"/>
    <property type="match status" value="1"/>
</dbReference>
<feature type="domain" description="Alanine racemase N-terminal" evidence="5">
    <location>
        <begin position="53"/>
        <end position="244"/>
    </location>
</feature>
<comment type="cofactor">
    <cofactor evidence="3">
        <name>pyridoxal 5'-phosphate</name>
        <dbReference type="ChEBI" id="CHEBI:597326"/>
    </cofactor>
</comment>
<comment type="function">
    <text evidence="2">Pyridoxal 5'-phosphate (PLP)-binding protein, which is involved in PLP homeostasis.</text>
</comment>
<dbReference type="PANTHER" id="PTHR10146:SF14">
    <property type="entry name" value="PYRIDOXAL PHOSPHATE HOMEOSTASIS PROTEIN"/>
    <property type="match status" value="1"/>
</dbReference>
<comment type="similarity">
    <text evidence="2 4">Belongs to the pyridoxal phosphate-binding protein YggS/PROSC family.</text>
</comment>
<evidence type="ECO:0000313" key="7">
    <source>
        <dbReference type="Proteomes" id="UP000284333"/>
    </source>
</evidence>
<organism evidence="6 7">
    <name type="scientific">Rhodococcus spongiicola</name>
    <dbReference type="NCBI Taxonomy" id="2487352"/>
    <lineage>
        <taxon>Bacteria</taxon>
        <taxon>Bacillati</taxon>
        <taxon>Actinomycetota</taxon>
        <taxon>Actinomycetes</taxon>
        <taxon>Mycobacteriales</taxon>
        <taxon>Nocardiaceae</taxon>
        <taxon>Rhodococcus</taxon>
    </lineage>
</organism>
<dbReference type="InterPro" id="IPR001608">
    <property type="entry name" value="Ala_racemase_N"/>
</dbReference>
<dbReference type="OrthoDB" id="9804072at2"/>
<dbReference type="Gene3D" id="3.20.20.10">
    <property type="entry name" value="Alanine racemase"/>
    <property type="match status" value="1"/>
</dbReference>
<protein>
    <recommendedName>
        <fullName evidence="2">Pyridoxal phosphate homeostasis protein</fullName>
        <shortName evidence="2">PLP homeostasis protein</shortName>
    </recommendedName>
</protein>
<dbReference type="Proteomes" id="UP000284333">
    <property type="component" value="Unassembled WGS sequence"/>
</dbReference>
<dbReference type="NCBIfam" id="TIGR00044">
    <property type="entry name" value="YggS family pyridoxal phosphate-dependent enzyme"/>
    <property type="match status" value="1"/>
</dbReference>
<proteinExistence type="inferred from homology"/>
<dbReference type="Pfam" id="PF01168">
    <property type="entry name" value="Ala_racemase_N"/>
    <property type="match status" value="1"/>
</dbReference>
<accession>A0A438AP37</accession>
<evidence type="ECO:0000313" key="6">
    <source>
        <dbReference type="EMBL" id="RVW00362.1"/>
    </source>
</evidence>
<evidence type="ECO:0000256" key="1">
    <source>
        <dbReference type="ARBA" id="ARBA00022898"/>
    </source>
</evidence>